<evidence type="ECO:0000313" key="24">
    <source>
        <dbReference type="EMBL" id="MET3695250.1"/>
    </source>
</evidence>
<dbReference type="SMART" id="SM00086">
    <property type="entry name" value="PAC"/>
    <property type="match status" value="3"/>
</dbReference>
<evidence type="ECO:0000256" key="3">
    <source>
        <dbReference type="ARBA" id="ARBA00012438"/>
    </source>
</evidence>
<keyword evidence="13 17" id="KW-0472">Membrane</keyword>
<evidence type="ECO:0000313" key="25">
    <source>
        <dbReference type="Proteomes" id="UP001549145"/>
    </source>
</evidence>
<dbReference type="InterPro" id="IPR000014">
    <property type="entry name" value="PAS"/>
</dbReference>
<keyword evidence="10" id="KW-0067">ATP-binding</keyword>
<dbReference type="SMART" id="SM00091">
    <property type="entry name" value="PAS"/>
    <property type="match status" value="2"/>
</dbReference>
<feature type="domain" description="PAC" evidence="21">
    <location>
        <begin position="435"/>
        <end position="489"/>
    </location>
</feature>
<evidence type="ECO:0000256" key="10">
    <source>
        <dbReference type="ARBA" id="ARBA00022840"/>
    </source>
</evidence>
<name>A0ABV2LEV8_9HYPH</name>
<keyword evidence="7" id="KW-0808">Transferase</keyword>
<evidence type="ECO:0000259" key="19">
    <source>
        <dbReference type="PROSITE" id="PS50110"/>
    </source>
</evidence>
<dbReference type="Gene3D" id="3.30.450.350">
    <property type="entry name" value="CHASE domain"/>
    <property type="match status" value="1"/>
</dbReference>
<feature type="modified residue" description="4-aspartylphosphate" evidence="15">
    <location>
        <position position="1084"/>
    </location>
</feature>
<dbReference type="EMBL" id="JBEPMM010000025">
    <property type="protein sequence ID" value="MET3695250.1"/>
    <property type="molecule type" value="Genomic_DNA"/>
</dbReference>
<keyword evidence="8 17" id="KW-0812">Transmembrane</keyword>
<dbReference type="SUPFAM" id="SSF52172">
    <property type="entry name" value="CheY-like"/>
    <property type="match status" value="1"/>
</dbReference>
<dbReference type="InterPro" id="IPR035965">
    <property type="entry name" value="PAS-like_dom_sf"/>
</dbReference>
<dbReference type="Gene3D" id="3.40.50.2300">
    <property type="match status" value="1"/>
</dbReference>
<feature type="domain" description="PAS" evidence="20">
    <location>
        <begin position="508"/>
        <end position="552"/>
    </location>
</feature>
<dbReference type="InterPro" id="IPR004358">
    <property type="entry name" value="Sig_transdc_His_kin-like_C"/>
</dbReference>
<dbReference type="Gene3D" id="2.10.70.100">
    <property type="match status" value="1"/>
</dbReference>
<dbReference type="InterPro" id="IPR000700">
    <property type="entry name" value="PAS-assoc_C"/>
</dbReference>
<evidence type="ECO:0000256" key="4">
    <source>
        <dbReference type="ARBA" id="ARBA00022475"/>
    </source>
</evidence>
<dbReference type="SMART" id="SM01079">
    <property type="entry name" value="CHASE"/>
    <property type="match status" value="1"/>
</dbReference>
<protein>
    <recommendedName>
        <fullName evidence="3">histidine kinase</fullName>
        <ecNumber evidence="3">2.7.13.3</ecNumber>
    </recommendedName>
</protein>
<feature type="domain" description="PAS" evidence="20">
    <location>
        <begin position="363"/>
        <end position="434"/>
    </location>
</feature>
<feature type="domain" description="CHASE" evidence="22">
    <location>
        <begin position="97"/>
        <end position="262"/>
    </location>
</feature>
<accession>A0ABV2LEV8</accession>
<dbReference type="PROSITE" id="PS50839">
    <property type="entry name" value="CHASE"/>
    <property type="match status" value="1"/>
</dbReference>
<dbReference type="PRINTS" id="PR00344">
    <property type="entry name" value="BCTRLSENSOR"/>
</dbReference>
<evidence type="ECO:0000256" key="7">
    <source>
        <dbReference type="ARBA" id="ARBA00022679"/>
    </source>
</evidence>
<dbReference type="Proteomes" id="UP001549145">
    <property type="component" value="Unassembled WGS sequence"/>
</dbReference>
<evidence type="ECO:0000256" key="16">
    <source>
        <dbReference type="SAM" id="Coils"/>
    </source>
</evidence>
<evidence type="ECO:0000256" key="14">
    <source>
        <dbReference type="PROSITE-ProRule" id="PRU00110"/>
    </source>
</evidence>
<dbReference type="Pfam" id="PF02518">
    <property type="entry name" value="HATPase_c"/>
    <property type="match status" value="1"/>
</dbReference>
<gene>
    <name evidence="24" type="ORF">ABID43_004818</name>
</gene>
<keyword evidence="11 17" id="KW-1133">Transmembrane helix</keyword>
<evidence type="ECO:0000259" key="21">
    <source>
        <dbReference type="PROSITE" id="PS50113"/>
    </source>
</evidence>
<feature type="modified residue" description="Phosphohistidine" evidence="14">
    <location>
        <position position="1221"/>
    </location>
</feature>
<organism evidence="24 25">
    <name type="scientific">Methylobacterium goesingense</name>
    <dbReference type="NCBI Taxonomy" id="243690"/>
    <lineage>
        <taxon>Bacteria</taxon>
        <taxon>Pseudomonadati</taxon>
        <taxon>Pseudomonadota</taxon>
        <taxon>Alphaproteobacteria</taxon>
        <taxon>Hyphomicrobiales</taxon>
        <taxon>Methylobacteriaceae</taxon>
        <taxon>Methylobacterium</taxon>
    </lineage>
</organism>
<evidence type="ECO:0000256" key="11">
    <source>
        <dbReference type="ARBA" id="ARBA00022989"/>
    </source>
</evidence>
<evidence type="ECO:0000256" key="17">
    <source>
        <dbReference type="SAM" id="Phobius"/>
    </source>
</evidence>
<dbReference type="PROSITE" id="PS50894">
    <property type="entry name" value="HPT"/>
    <property type="match status" value="1"/>
</dbReference>
<dbReference type="InterPro" id="IPR036641">
    <property type="entry name" value="HPT_dom_sf"/>
</dbReference>
<dbReference type="InterPro" id="IPR003661">
    <property type="entry name" value="HisK_dim/P_dom"/>
</dbReference>
<feature type="domain" description="PAC" evidence="21">
    <location>
        <begin position="715"/>
        <end position="767"/>
    </location>
</feature>
<dbReference type="InterPro" id="IPR042240">
    <property type="entry name" value="CHASE_sf"/>
</dbReference>
<feature type="transmembrane region" description="Helical" evidence="17">
    <location>
        <begin position="32"/>
        <end position="52"/>
    </location>
</feature>
<dbReference type="PROSITE" id="PS50113">
    <property type="entry name" value="PAC"/>
    <property type="match status" value="3"/>
</dbReference>
<dbReference type="PROSITE" id="PS50112">
    <property type="entry name" value="PAS"/>
    <property type="match status" value="2"/>
</dbReference>
<dbReference type="InterPro" id="IPR005467">
    <property type="entry name" value="His_kinase_dom"/>
</dbReference>
<evidence type="ECO:0000256" key="8">
    <source>
        <dbReference type="ARBA" id="ARBA00022692"/>
    </source>
</evidence>
<dbReference type="Gene3D" id="3.30.565.10">
    <property type="entry name" value="Histidine kinase-like ATPase, C-terminal domain"/>
    <property type="match status" value="1"/>
</dbReference>
<evidence type="ECO:0000256" key="5">
    <source>
        <dbReference type="ARBA" id="ARBA00022519"/>
    </source>
</evidence>
<evidence type="ECO:0000259" key="18">
    <source>
        <dbReference type="PROSITE" id="PS50109"/>
    </source>
</evidence>
<evidence type="ECO:0000256" key="1">
    <source>
        <dbReference type="ARBA" id="ARBA00000085"/>
    </source>
</evidence>
<comment type="catalytic activity">
    <reaction evidence="1">
        <text>ATP + protein L-histidine = ADP + protein N-phospho-L-histidine.</text>
        <dbReference type="EC" id="2.7.13.3"/>
    </reaction>
</comment>
<keyword evidence="5" id="KW-0997">Cell inner membrane</keyword>
<evidence type="ECO:0000256" key="2">
    <source>
        <dbReference type="ARBA" id="ARBA00004429"/>
    </source>
</evidence>
<keyword evidence="16" id="KW-0175">Coiled coil</keyword>
<evidence type="ECO:0000259" key="20">
    <source>
        <dbReference type="PROSITE" id="PS50112"/>
    </source>
</evidence>
<dbReference type="Pfam" id="PF00512">
    <property type="entry name" value="HisKA"/>
    <property type="match status" value="1"/>
</dbReference>
<dbReference type="CDD" id="cd17546">
    <property type="entry name" value="REC_hyHK_CKI1_RcsC-like"/>
    <property type="match status" value="1"/>
</dbReference>
<comment type="subcellular location">
    <subcellularLocation>
        <location evidence="2">Cell inner membrane</location>
        <topology evidence="2">Multi-pass membrane protein</topology>
    </subcellularLocation>
</comment>
<dbReference type="InterPro" id="IPR013655">
    <property type="entry name" value="PAS_fold_3"/>
</dbReference>
<dbReference type="InterPro" id="IPR013767">
    <property type="entry name" value="PAS_fold"/>
</dbReference>
<evidence type="ECO:0000256" key="12">
    <source>
        <dbReference type="ARBA" id="ARBA00023012"/>
    </source>
</evidence>
<dbReference type="Gene3D" id="3.30.450.20">
    <property type="entry name" value="PAS domain"/>
    <property type="match status" value="3"/>
</dbReference>
<dbReference type="PROSITE" id="PS50109">
    <property type="entry name" value="HIS_KIN"/>
    <property type="match status" value="1"/>
</dbReference>
<dbReference type="EC" id="2.7.13.3" evidence="3"/>
<keyword evidence="10" id="KW-0547">Nucleotide-binding</keyword>
<keyword evidence="4" id="KW-1003">Cell membrane</keyword>
<dbReference type="InterPro" id="IPR008207">
    <property type="entry name" value="Sig_transdc_His_kin_Hpt_dom"/>
</dbReference>
<proteinExistence type="predicted"/>
<dbReference type="Pfam" id="PF00072">
    <property type="entry name" value="Response_reg"/>
    <property type="match status" value="1"/>
</dbReference>
<sequence>MAGLEARGAIGEPTFGRHRALPTRTAYPSPRVAFVVLVVLGLVLACATTAWIEARNAGVMSGRLDAAASRVASAVSDRMAKYEYALRGARGAVIAAGRDGITRERFRDYSLTRDIDHEFPGARGFGFIRRVGAADEAAFLKAARLDGAPDLAIRQIMPHPGERYVIQYVEPMERNREAIGLDVASEDHRRGAALAAMETGRATLTAPITLVQASGMRERGFLLYLPVARVDLPGRTAAERRARTFGWAYAPLVIDEVLTGLELDPSELDVAISDATPEATVRFFGTADASGTVDPSLVRRRSLPVFGRTWEVEVRALPPFAAGLNLTSPILLGSSVLAGMLMIAGIAYLRLSGRRREVLAGVERSRLAAIVENAEDAIVGKTLDGIVTDWNPAAERLFGFMAAEAIGKRAGDLVVPSHLRAEERDSLERVGRGEQVPPLSTLRLRRDGGAVPVLVTVSPIRSPRGETVGVSTVVRDIGAQLAAEEEIRTLNASLERQVVERTAQLTAASALQDAILRHAGYAVIATGLDGTISLFNPAAERMLGYAAGELVGASTPGVFHDSREVATRAAELSSEFGERIEPGFEVFVARARRGLSETAEWTYVTKAGERHPVLLNVSLLRTADGRDLGFLGIAMDLSERRRHEAEMKAAKAGTWSYDVATGRVLLSAECARQHGLPDAETEIDVESGWRPLAHPADVGHVLADLGAAVKTGGSYTTEFRIPLPEGGLRWISAMGRVETDADGRTSKVLGLTLDVTARKLAEIALGEAKSQAEAARAEAERANEAKTDFLASMSHEIRTPLNAIIGFTDLMLASDRLDPDLRRHAELVGSSGAALLAIVNDILDFSKVEAGAVELSPRPFALSCLLDACTAIVRGQAEAKGLQIRTNLAGDLPGWVLGDEGRIRQILLNLLNNAVKFTKAGAVTLDVTSEGDDPTGRRLRLRVTDTGIGIPEEKRRRLFQRFSQVDGSIGRDYGGTGLGLAISKRLVELMGGEIGVASDTGRGSSFWFHVRLPLAEAPDGYVASPAAAIARRKGRLLLVDDSPINLELAKAVLTGEGHEVEVVGDGAAAVAAVAAGGFDLVLMDVQMPGMDGMSATRAIRHSKLPTATIPIIAMTANVLPEQVRAFREAGMDDHVGKPFERRALFETIERWLGAGTSGAGAPVDRRTPTPFDRSVYEAVGRCLKPSRLEEILRLLIMELRTSFQGDAALADARSWLRHRAHSMSSATGMLGFTDLAGACHALERCEEEQMQREGAEGFAFLLERVRLLSDEAVVLAEQLRRTIAGTGRSEAVDPT</sequence>
<dbReference type="PANTHER" id="PTHR43047:SF78">
    <property type="entry name" value="SENSORY_REGULATORY PROTEIN RPFC"/>
    <property type="match status" value="1"/>
</dbReference>
<evidence type="ECO:0000256" key="9">
    <source>
        <dbReference type="ARBA" id="ARBA00022777"/>
    </source>
</evidence>
<dbReference type="SUPFAM" id="SSF55785">
    <property type="entry name" value="PYP-like sensor domain (PAS domain)"/>
    <property type="match status" value="3"/>
</dbReference>
<dbReference type="SUPFAM" id="SSF47226">
    <property type="entry name" value="Histidine-containing phosphotransfer domain, HPT domain"/>
    <property type="match status" value="1"/>
</dbReference>
<reference evidence="24 25" key="1">
    <citation type="submission" date="2024-06" db="EMBL/GenBank/DDBJ databases">
        <title>Genomic Encyclopedia of Type Strains, Phase IV (KMG-IV): sequencing the most valuable type-strain genomes for metagenomic binning, comparative biology and taxonomic classification.</title>
        <authorList>
            <person name="Goeker M."/>
        </authorList>
    </citation>
    <scope>NUCLEOTIDE SEQUENCE [LARGE SCALE GENOMIC DNA]</scope>
    <source>
        <strain evidence="24 25">DSM 21331</strain>
    </source>
</reference>
<dbReference type="InterPro" id="IPR036097">
    <property type="entry name" value="HisK_dim/P_sf"/>
</dbReference>
<keyword evidence="12" id="KW-0902">Two-component regulatory system</keyword>
<dbReference type="InterPro" id="IPR011006">
    <property type="entry name" value="CheY-like_superfamily"/>
</dbReference>
<evidence type="ECO:0000256" key="15">
    <source>
        <dbReference type="PROSITE-ProRule" id="PRU00169"/>
    </source>
</evidence>
<feature type="domain" description="HPt" evidence="23">
    <location>
        <begin position="1181"/>
        <end position="1282"/>
    </location>
</feature>
<dbReference type="InterPro" id="IPR006189">
    <property type="entry name" value="CHASE_dom"/>
</dbReference>
<feature type="coiled-coil region" evidence="16">
    <location>
        <begin position="758"/>
        <end position="785"/>
    </location>
</feature>
<dbReference type="Pfam" id="PF03924">
    <property type="entry name" value="CHASE"/>
    <property type="match status" value="1"/>
</dbReference>
<evidence type="ECO:0000259" key="22">
    <source>
        <dbReference type="PROSITE" id="PS50839"/>
    </source>
</evidence>
<dbReference type="InterPro" id="IPR001610">
    <property type="entry name" value="PAC"/>
</dbReference>
<dbReference type="InterPro" id="IPR001789">
    <property type="entry name" value="Sig_transdc_resp-reg_receiver"/>
</dbReference>
<dbReference type="NCBIfam" id="TIGR00229">
    <property type="entry name" value="sensory_box"/>
    <property type="match status" value="2"/>
</dbReference>
<dbReference type="CDD" id="cd16922">
    <property type="entry name" value="HATPase_EvgS-ArcB-TorS-like"/>
    <property type="match status" value="1"/>
</dbReference>
<dbReference type="InterPro" id="IPR036890">
    <property type="entry name" value="HATPase_C_sf"/>
</dbReference>
<dbReference type="CDD" id="cd00130">
    <property type="entry name" value="PAS"/>
    <property type="match status" value="2"/>
</dbReference>
<dbReference type="Gene3D" id="1.10.287.130">
    <property type="match status" value="1"/>
</dbReference>
<dbReference type="SMART" id="SM00388">
    <property type="entry name" value="HisKA"/>
    <property type="match status" value="1"/>
</dbReference>
<evidence type="ECO:0000256" key="6">
    <source>
        <dbReference type="ARBA" id="ARBA00022553"/>
    </source>
</evidence>
<keyword evidence="6 15" id="KW-0597">Phosphoprotein</keyword>
<evidence type="ECO:0000259" key="23">
    <source>
        <dbReference type="PROSITE" id="PS50894"/>
    </source>
</evidence>
<feature type="domain" description="PAC" evidence="21">
    <location>
        <begin position="597"/>
        <end position="649"/>
    </location>
</feature>
<dbReference type="Pfam" id="PF00989">
    <property type="entry name" value="PAS"/>
    <property type="match status" value="2"/>
</dbReference>
<dbReference type="PROSITE" id="PS50110">
    <property type="entry name" value="RESPONSE_REGULATORY"/>
    <property type="match status" value="1"/>
</dbReference>
<dbReference type="InterPro" id="IPR003594">
    <property type="entry name" value="HATPase_dom"/>
</dbReference>
<dbReference type="PANTHER" id="PTHR43047">
    <property type="entry name" value="TWO-COMPONENT HISTIDINE PROTEIN KINASE"/>
    <property type="match status" value="1"/>
</dbReference>
<dbReference type="Pfam" id="PF08447">
    <property type="entry name" value="PAS_3"/>
    <property type="match status" value="1"/>
</dbReference>
<comment type="caution">
    <text evidence="24">The sequence shown here is derived from an EMBL/GenBank/DDBJ whole genome shotgun (WGS) entry which is preliminary data.</text>
</comment>
<keyword evidence="9" id="KW-0418">Kinase</keyword>
<feature type="domain" description="Response regulatory" evidence="19">
    <location>
        <begin position="1035"/>
        <end position="1152"/>
    </location>
</feature>
<dbReference type="RefSeq" id="WP_238280948.1">
    <property type="nucleotide sequence ID" value="NZ_BPQL01000107.1"/>
</dbReference>
<dbReference type="Pfam" id="PF01627">
    <property type="entry name" value="Hpt"/>
    <property type="match status" value="1"/>
</dbReference>
<evidence type="ECO:0000256" key="13">
    <source>
        <dbReference type="ARBA" id="ARBA00023136"/>
    </source>
</evidence>
<dbReference type="SUPFAM" id="SSF47384">
    <property type="entry name" value="Homodimeric domain of signal transducing histidine kinase"/>
    <property type="match status" value="1"/>
</dbReference>
<dbReference type="CDD" id="cd00082">
    <property type="entry name" value="HisKA"/>
    <property type="match status" value="1"/>
</dbReference>
<feature type="domain" description="Histidine kinase" evidence="18">
    <location>
        <begin position="792"/>
        <end position="1016"/>
    </location>
</feature>
<dbReference type="SUPFAM" id="SSF55874">
    <property type="entry name" value="ATPase domain of HSP90 chaperone/DNA topoisomerase II/histidine kinase"/>
    <property type="match status" value="1"/>
</dbReference>
<dbReference type="SMART" id="SM00448">
    <property type="entry name" value="REC"/>
    <property type="match status" value="1"/>
</dbReference>
<dbReference type="SMART" id="SM00387">
    <property type="entry name" value="HATPase_c"/>
    <property type="match status" value="1"/>
</dbReference>
<keyword evidence="25" id="KW-1185">Reference proteome</keyword>